<keyword evidence="2" id="KW-1185">Reference proteome</keyword>
<reference evidence="1 2" key="1">
    <citation type="submission" date="2021-06" db="EMBL/GenBank/DDBJ databases">
        <title>Caerostris extrusa draft genome.</title>
        <authorList>
            <person name="Kono N."/>
            <person name="Arakawa K."/>
        </authorList>
    </citation>
    <scope>NUCLEOTIDE SEQUENCE [LARGE SCALE GENOMIC DNA]</scope>
</reference>
<evidence type="ECO:0000313" key="1">
    <source>
        <dbReference type="EMBL" id="GIY69552.1"/>
    </source>
</evidence>
<proteinExistence type="predicted"/>
<dbReference type="EMBL" id="BPLR01014550">
    <property type="protein sequence ID" value="GIY69552.1"/>
    <property type="molecule type" value="Genomic_DNA"/>
</dbReference>
<dbReference type="Proteomes" id="UP001054945">
    <property type="component" value="Unassembled WGS sequence"/>
</dbReference>
<gene>
    <name evidence="1" type="ORF">CEXT_302001</name>
</gene>
<sequence length="100" mass="11417">MHMKCQHSRWISSIQVSSRLLNGISGFSPTHVRFLYESLSLGLKIVTALREVFLLDDTLRDLRFEFLAVQKPSHLRGVWRPLLSISAREDSPPLEDGISL</sequence>
<protein>
    <recommendedName>
        <fullName evidence="3">Maturase</fullName>
    </recommendedName>
</protein>
<comment type="caution">
    <text evidence="1">The sequence shown here is derived from an EMBL/GenBank/DDBJ whole genome shotgun (WGS) entry which is preliminary data.</text>
</comment>
<organism evidence="1 2">
    <name type="scientific">Caerostris extrusa</name>
    <name type="common">Bark spider</name>
    <name type="synonym">Caerostris bankana</name>
    <dbReference type="NCBI Taxonomy" id="172846"/>
    <lineage>
        <taxon>Eukaryota</taxon>
        <taxon>Metazoa</taxon>
        <taxon>Ecdysozoa</taxon>
        <taxon>Arthropoda</taxon>
        <taxon>Chelicerata</taxon>
        <taxon>Arachnida</taxon>
        <taxon>Araneae</taxon>
        <taxon>Araneomorphae</taxon>
        <taxon>Entelegynae</taxon>
        <taxon>Araneoidea</taxon>
        <taxon>Araneidae</taxon>
        <taxon>Caerostris</taxon>
    </lineage>
</organism>
<name>A0AAV4VHB9_CAEEX</name>
<evidence type="ECO:0000313" key="2">
    <source>
        <dbReference type="Proteomes" id="UP001054945"/>
    </source>
</evidence>
<accession>A0AAV4VHB9</accession>
<evidence type="ECO:0008006" key="3">
    <source>
        <dbReference type="Google" id="ProtNLM"/>
    </source>
</evidence>
<dbReference type="AlphaFoldDB" id="A0AAV4VHB9"/>